<keyword evidence="5" id="KW-0539">Nucleus</keyword>
<dbReference type="PANTHER" id="PTHR45764">
    <property type="entry name" value="BZIP TRANSCRIPTION FACTOR 44"/>
    <property type="match status" value="1"/>
</dbReference>
<keyword evidence="4" id="KW-0804">Transcription</keyword>
<evidence type="ECO:0000256" key="2">
    <source>
        <dbReference type="ARBA" id="ARBA00023015"/>
    </source>
</evidence>
<protein>
    <recommendedName>
        <fullName evidence="7">BZIP domain-containing protein</fullName>
    </recommendedName>
</protein>
<sequence>MSSTGSEDPTSAMDQKKRKRMLSNRDSARRSRMRKQQRLDELSAKESELRDENRRVANTLQAVRHNCRVVGAENRVLRTQAVELRARLESLHGILNYMSAASNDCLFSVPWNLLMINQPMMAPGDTNYYC</sequence>
<evidence type="ECO:0000256" key="1">
    <source>
        <dbReference type="ARBA" id="ARBA00004123"/>
    </source>
</evidence>
<dbReference type="Proteomes" id="UP001140949">
    <property type="component" value="Unassembled WGS sequence"/>
</dbReference>
<dbReference type="InterPro" id="IPR045314">
    <property type="entry name" value="bZIP_plant_GBF1"/>
</dbReference>
<feature type="compositionally biased region" description="Basic and acidic residues" evidence="6">
    <location>
        <begin position="37"/>
        <end position="51"/>
    </location>
</feature>
<feature type="compositionally biased region" description="Polar residues" evidence="6">
    <location>
        <begin position="1"/>
        <end position="13"/>
    </location>
</feature>
<comment type="subcellular location">
    <subcellularLocation>
        <location evidence="1">Nucleus</location>
    </subcellularLocation>
</comment>
<feature type="domain" description="BZIP" evidence="7">
    <location>
        <begin position="14"/>
        <end position="64"/>
    </location>
</feature>
<dbReference type="InterPro" id="IPR046347">
    <property type="entry name" value="bZIP_sf"/>
</dbReference>
<dbReference type="Pfam" id="PF00170">
    <property type="entry name" value="bZIP_1"/>
    <property type="match status" value="1"/>
</dbReference>
<dbReference type="CDD" id="cd14702">
    <property type="entry name" value="bZIP_plant_GBF1"/>
    <property type="match status" value="1"/>
</dbReference>
<evidence type="ECO:0000256" key="5">
    <source>
        <dbReference type="ARBA" id="ARBA00023242"/>
    </source>
</evidence>
<proteinExistence type="predicted"/>
<dbReference type="PROSITE" id="PS00036">
    <property type="entry name" value="BZIP_BASIC"/>
    <property type="match status" value="1"/>
</dbReference>
<keyword evidence="2" id="KW-0805">Transcription regulation</keyword>
<dbReference type="GO" id="GO:0005634">
    <property type="term" value="C:nucleus"/>
    <property type="evidence" value="ECO:0007669"/>
    <property type="project" value="UniProtKB-SubCell"/>
</dbReference>
<name>A0AAX6EHA7_IRIPA</name>
<keyword evidence="9" id="KW-1185">Reference proteome</keyword>
<dbReference type="AlphaFoldDB" id="A0AAX6EHA7"/>
<reference evidence="8" key="2">
    <citation type="submission" date="2023-04" db="EMBL/GenBank/DDBJ databases">
        <authorList>
            <person name="Bruccoleri R.E."/>
            <person name="Oakeley E.J."/>
            <person name="Faust A.-M."/>
            <person name="Dessus-Babus S."/>
            <person name="Altorfer M."/>
            <person name="Burckhardt D."/>
            <person name="Oertli M."/>
            <person name="Naumann U."/>
            <person name="Petersen F."/>
            <person name="Wong J."/>
        </authorList>
    </citation>
    <scope>NUCLEOTIDE SEQUENCE</scope>
    <source>
        <strain evidence="8">GSM-AAB239-AS_SAM_17_03QT</strain>
        <tissue evidence="8">Leaf</tissue>
    </source>
</reference>
<dbReference type="PROSITE" id="PS50217">
    <property type="entry name" value="BZIP"/>
    <property type="match status" value="1"/>
</dbReference>
<dbReference type="FunFam" id="1.20.5.170:FF:000020">
    <property type="entry name" value="BZIP transcription factor"/>
    <property type="match status" value="1"/>
</dbReference>
<dbReference type="PANTHER" id="PTHR45764:SF76">
    <property type="entry name" value="OS02G0132500 PROTEIN"/>
    <property type="match status" value="1"/>
</dbReference>
<feature type="region of interest" description="Disordered" evidence="6">
    <location>
        <begin position="1"/>
        <end position="51"/>
    </location>
</feature>
<dbReference type="InterPro" id="IPR004827">
    <property type="entry name" value="bZIP"/>
</dbReference>
<evidence type="ECO:0000313" key="8">
    <source>
        <dbReference type="EMBL" id="KAJ6803351.1"/>
    </source>
</evidence>
<organism evidence="8 9">
    <name type="scientific">Iris pallida</name>
    <name type="common">Sweet iris</name>
    <dbReference type="NCBI Taxonomy" id="29817"/>
    <lineage>
        <taxon>Eukaryota</taxon>
        <taxon>Viridiplantae</taxon>
        <taxon>Streptophyta</taxon>
        <taxon>Embryophyta</taxon>
        <taxon>Tracheophyta</taxon>
        <taxon>Spermatophyta</taxon>
        <taxon>Magnoliopsida</taxon>
        <taxon>Liliopsida</taxon>
        <taxon>Asparagales</taxon>
        <taxon>Iridaceae</taxon>
        <taxon>Iridoideae</taxon>
        <taxon>Irideae</taxon>
        <taxon>Iris</taxon>
    </lineage>
</organism>
<evidence type="ECO:0000256" key="6">
    <source>
        <dbReference type="SAM" id="MobiDB-lite"/>
    </source>
</evidence>
<evidence type="ECO:0000256" key="4">
    <source>
        <dbReference type="ARBA" id="ARBA00023163"/>
    </source>
</evidence>
<dbReference type="SMART" id="SM00338">
    <property type="entry name" value="BRLZ"/>
    <property type="match status" value="1"/>
</dbReference>
<gene>
    <name evidence="8" type="ORF">M6B38_108055</name>
</gene>
<dbReference type="Gene3D" id="1.20.5.170">
    <property type="match status" value="1"/>
</dbReference>
<comment type="caution">
    <text evidence="8">The sequence shown here is derived from an EMBL/GenBank/DDBJ whole genome shotgun (WGS) entry which is preliminary data.</text>
</comment>
<dbReference type="EMBL" id="JANAVB010036615">
    <property type="protein sequence ID" value="KAJ6803351.1"/>
    <property type="molecule type" value="Genomic_DNA"/>
</dbReference>
<dbReference type="GO" id="GO:0045893">
    <property type="term" value="P:positive regulation of DNA-templated transcription"/>
    <property type="evidence" value="ECO:0007669"/>
    <property type="project" value="TreeGrafter"/>
</dbReference>
<dbReference type="GO" id="GO:0046982">
    <property type="term" value="F:protein heterodimerization activity"/>
    <property type="evidence" value="ECO:0007669"/>
    <property type="project" value="UniProtKB-ARBA"/>
</dbReference>
<evidence type="ECO:0000313" key="9">
    <source>
        <dbReference type="Proteomes" id="UP001140949"/>
    </source>
</evidence>
<reference evidence="8" key="1">
    <citation type="journal article" date="2023" name="GigaByte">
        <title>Genome assembly of the bearded iris, Iris pallida Lam.</title>
        <authorList>
            <person name="Bruccoleri R.E."/>
            <person name="Oakeley E.J."/>
            <person name="Faust A.M.E."/>
            <person name="Altorfer M."/>
            <person name="Dessus-Babus S."/>
            <person name="Burckhardt D."/>
            <person name="Oertli M."/>
            <person name="Naumann U."/>
            <person name="Petersen F."/>
            <person name="Wong J."/>
        </authorList>
    </citation>
    <scope>NUCLEOTIDE SEQUENCE</scope>
    <source>
        <strain evidence="8">GSM-AAB239-AS_SAM_17_03QT</strain>
    </source>
</reference>
<dbReference type="GO" id="GO:0003700">
    <property type="term" value="F:DNA-binding transcription factor activity"/>
    <property type="evidence" value="ECO:0007669"/>
    <property type="project" value="InterPro"/>
</dbReference>
<evidence type="ECO:0000259" key="7">
    <source>
        <dbReference type="PROSITE" id="PS50217"/>
    </source>
</evidence>
<dbReference type="SUPFAM" id="SSF57959">
    <property type="entry name" value="Leucine zipper domain"/>
    <property type="match status" value="1"/>
</dbReference>
<evidence type="ECO:0000256" key="3">
    <source>
        <dbReference type="ARBA" id="ARBA00023125"/>
    </source>
</evidence>
<accession>A0AAX6EHA7</accession>
<dbReference type="GO" id="GO:0000976">
    <property type="term" value="F:transcription cis-regulatory region binding"/>
    <property type="evidence" value="ECO:0007669"/>
    <property type="project" value="TreeGrafter"/>
</dbReference>
<keyword evidence="3" id="KW-0238">DNA-binding</keyword>